<reference evidence="1" key="1">
    <citation type="submission" date="2025-08" db="UniProtKB">
        <authorList>
            <consortium name="Ensembl"/>
        </authorList>
    </citation>
    <scope>IDENTIFICATION</scope>
</reference>
<sequence>MAAEGPRTERGSGVLELPSAPRLVCVEYPGLVRDVGAMLRTLGGEEGVSRVRGCRRPCRPWGDV</sequence>
<reference evidence="1" key="2">
    <citation type="submission" date="2025-09" db="UniProtKB">
        <authorList>
            <consortium name="Ensembl"/>
        </authorList>
    </citation>
    <scope>IDENTIFICATION</scope>
</reference>
<dbReference type="Ensembl" id="ENSPSTT00000025060.1">
    <property type="protein sequence ID" value="ENSPSTP00000023812.1"/>
    <property type="gene ID" value="ENSPSTG00000017569.1"/>
</dbReference>
<dbReference type="Proteomes" id="UP000694428">
    <property type="component" value="Unplaced"/>
</dbReference>
<name>A0A8C9G2I3_PAVCR</name>
<organism evidence="1 2">
    <name type="scientific">Pavo cristatus</name>
    <name type="common">Indian peafowl</name>
    <name type="synonym">Blue peafowl</name>
    <dbReference type="NCBI Taxonomy" id="9049"/>
    <lineage>
        <taxon>Eukaryota</taxon>
        <taxon>Metazoa</taxon>
        <taxon>Chordata</taxon>
        <taxon>Craniata</taxon>
        <taxon>Vertebrata</taxon>
        <taxon>Euteleostomi</taxon>
        <taxon>Archelosauria</taxon>
        <taxon>Archosauria</taxon>
        <taxon>Dinosauria</taxon>
        <taxon>Saurischia</taxon>
        <taxon>Theropoda</taxon>
        <taxon>Coelurosauria</taxon>
        <taxon>Aves</taxon>
        <taxon>Neognathae</taxon>
        <taxon>Galloanserae</taxon>
        <taxon>Galliformes</taxon>
        <taxon>Phasianidae</taxon>
        <taxon>Phasianinae</taxon>
        <taxon>Pavo</taxon>
    </lineage>
</organism>
<dbReference type="InterPro" id="IPR042536">
    <property type="entry name" value="TFIIIC_tauA_Sfc1"/>
</dbReference>
<keyword evidence="2" id="KW-1185">Reference proteome</keyword>
<evidence type="ECO:0000313" key="1">
    <source>
        <dbReference type="Ensembl" id="ENSPSTP00000023812.1"/>
    </source>
</evidence>
<protein>
    <submittedName>
        <fullName evidence="1">Uncharacterized protein</fullName>
    </submittedName>
</protein>
<proteinExistence type="predicted"/>
<dbReference type="AlphaFoldDB" id="A0A8C9G2I3"/>
<accession>A0A8C9G2I3</accession>
<evidence type="ECO:0000313" key="2">
    <source>
        <dbReference type="Proteomes" id="UP000694428"/>
    </source>
</evidence>
<dbReference type="Gene3D" id="3.30.200.160">
    <property type="entry name" value="TFIIIC, subcomplex tauA, subunit Sfc1, barrel domain"/>
    <property type="match status" value="1"/>
</dbReference>